<keyword evidence="2" id="KW-0732">Signal</keyword>
<dbReference type="EMBL" id="JACHEN010000060">
    <property type="protein sequence ID" value="MBB6218984.1"/>
    <property type="molecule type" value="Genomic_DNA"/>
</dbReference>
<accession>A0A841KZD2</accession>
<proteinExistence type="predicted"/>
<evidence type="ECO:0000313" key="3">
    <source>
        <dbReference type="EMBL" id="MBB6218984.1"/>
    </source>
</evidence>
<dbReference type="Pfam" id="PF10925">
    <property type="entry name" value="DUF2680"/>
    <property type="match status" value="1"/>
</dbReference>
<sequence length="277" mass="31635">MQKKTFMRKIICGAMIGTMALSMTAAGFADDTKTEDVKTEGKQLRLEMKGELGFRGKGGVGILEKLVEAGVVSQEKADAMKTYMEAQAQERKEEFEKLKDLSQEERKAYFEAHKGEKVNFYDQMAEDGILSEEEGAKIKTYLEENKGLGLRGKMDGNGLETILDKLVEEGKLKEDSSKAIQEYMKTWAEERKAEMEKLKEERKAEMEKLKEERKAEMEKIKNLTAEEKKTYFENNKKERVDILEKMVEDGVITADEAKIIKEAMPQRKTIQKDTSAI</sequence>
<dbReference type="Proteomes" id="UP000579281">
    <property type="component" value="Unassembled WGS sequence"/>
</dbReference>
<evidence type="ECO:0000256" key="1">
    <source>
        <dbReference type="SAM" id="Coils"/>
    </source>
</evidence>
<protein>
    <submittedName>
        <fullName evidence="3">Polyhydroxyalkanoate synthesis regulator phasin</fullName>
    </submittedName>
</protein>
<feature type="coiled-coil region" evidence="1">
    <location>
        <begin position="184"/>
        <end position="226"/>
    </location>
</feature>
<dbReference type="AlphaFoldDB" id="A0A841KZD2"/>
<comment type="caution">
    <text evidence="3">The sequence shown here is derived from an EMBL/GenBank/DDBJ whole genome shotgun (WGS) entry which is preliminary data.</text>
</comment>
<organism evidence="3 4">
    <name type="scientific">Anaerosolibacter carboniphilus</name>
    <dbReference type="NCBI Taxonomy" id="1417629"/>
    <lineage>
        <taxon>Bacteria</taxon>
        <taxon>Bacillati</taxon>
        <taxon>Bacillota</taxon>
        <taxon>Clostridia</taxon>
        <taxon>Peptostreptococcales</taxon>
        <taxon>Thermotaleaceae</taxon>
        <taxon>Anaerosolibacter</taxon>
    </lineage>
</organism>
<name>A0A841KZD2_9FIRM</name>
<gene>
    <name evidence="3" type="ORF">HNQ80_005162</name>
</gene>
<reference evidence="3 4" key="1">
    <citation type="submission" date="2020-08" db="EMBL/GenBank/DDBJ databases">
        <title>Genomic Encyclopedia of Type Strains, Phase IV (KMG-IV): sequencing the most valuable type-strain genomes for metagenomic binning, comparative biology and taxonomic classification.</title>
        <authorList>
            <person name="Goeker M."/>
        </authorList>
    </citation>
    <scope>NUCLEOTIDE SEQUENCE [LARGE SCALE GENOMIC DNA]</scope>
    <source>
        <strain evidence="3 4">DSM 103526</strain>
    </source>
</reference>
<evidence type="ECO:0000256" key="2">
    <source>
        <dbReference type="SAM" id="SignalP"/>
    </source>
</evidence>
<keyword evidence="4" id="KW-1185">Reference proteome</keyword>
<keyword evidence="1" id="KW-0175">Coiled coil</keyword>
<dbReference type="InterPro" id="IPR024485">
    <property type="entry name" value="DUF2680"/>
</dbReference>
<feature type="signal peptide" evidence="2">
    <location>
        <begin position="1"/>
        <end position="25"/>
    </location>
</feature>
<evidence type="ECO:0000313" key="4">
    <source>
        <dbReference type="Proteomes" id="UP000579281"/>
    </source>
</evidence>
<feature type="chain" id="PRO_5038470528" evidence="2">
    <location>
        <begin position="26"/>
        <end position="277"/>
    </location>
</feature>
<dbReference type="RefSeq" id="WP_184313960.1">
    <property type="nucleotide sequence ID" value="NZ_JACHEN010000060.1"/>
</dbReference>